<reference evidence="3" key="2">
    <citation type="submission" date="2015-01" db="EMBL/GenBank/DDBJ databases">
        <title>Evolutionary Origins and Diversification of the Mycorrhizal Mutualists.</title>
        <authorList>
            <consortium name="DOE Joint Genome Institute"/>
            <consortium name="Mycorrhizal Genomics Consortium"/>
            <person name="Kohler A."/>
            <person name="Kuo A."/>
            <person name="Nagy L.G."/>
            <person name="Floudas D."/>
            <person name="Copeland A."/>
            <person name="Barry K.W."/>
            <person name="Cichocki N."/>
            <person name="Veneault-Fourrey C."/>
            <person name="LaButti K."/>
            <person name="Lindquist E.A."/>
            <person name="Lipzen A."/>
            <person name="Lundell T."/>
            <person name="Morin E."/>
            <person name="Murat C."/>
            <person name="Riley R."/>
            <person name="Ohm R."/>
            <person name="Sun H."/>
            <person name="Tunlid A."/>
            <person name="Henrissat B."/>
            <person name="Grigoriev I.V."/>
            <person name="Hibbett D.S."/>
            <person name="Martin F."/>
        </authorList>
    </citation>
    <scope>NUCLEOTIDE SEQUENCE [LARGE SCALE GENOMIC DNA]</scope>
    <source>
        <strain evidence="3">LaAM-08-1</strain>
    </source>
</reference>
<evidence type="ECO:0000313" key="3">
    <source>
        <dbReference type="Proteomes" id="UP000054477"/>
    </source>
</evidence>
<protein>
    <submittedName>
        <fullName evidence="2">Uncharacterized protein</fullName>
    </submittedName>
</protein>
<gene>
    <name evidence="2" type="ORF">K443DRAFT_671666</name>
</gene>
<dbReference type="AlphaFoldDB" id="A0A0C9XA75"/>
<name>A0A0C9XA75_9AGAR</name>
<evidence type="ECO:0000313" key="2">
    <source>
        <dbReference type="EMBL" id="KIK09175.1"/>
    </source>
</evidence>
<dbReference type="EMBL" id="KN838539">
    <property type="protein sequence ID" value="KIK09175.1"/>
    <property type="molecule type" value="Genomic_DNA"/>
</dbReference>
<keyword evidence="3" id="KW-1185">Reference proteome</keyword>
<proteinExistence type="predicted"/>
<dbReference type="HOGENOM" id="CLU_2812793_0_0_1"/>
<feature type="compositionally biased region" description="Polar residues" evidence="1">
    <location>
        <begin position="57"/>
        <end position="67"/>
    </location>
</feature>
<feature type="region of interest" description="Disordered" evidence="1">
    <location>
        <begin position="46"/>
        <end position="67"/>
    </location>
</feature>
<dbReference type="Proteomes" id="UP000054477">
    <property type="component" value="Unassembled WGS sequence"/>
</dbReference>
<evidence type="ECO:0000256" key="1">
    <source>
        <dbReference type="SAM" id="MobiDB-lite"/>
    </source>
</evidence>
<accession>A0A0C9XA75</accession>
<sequence length="67" mass="7184">MASPAPTVSQPQIGLLNNSHLHNINGGTFHNVAGDSHIYNSFVNPSTNRVSPHGITLMNSQPSNVHR</sequence>
<reference evidence="2 3" key="1">
    <citation type="submission" date="2014-04" db="EMBL/GenBank/DDBJ databases">
        <authorList>
            <consortium name="DOE Joint Genome Institute"/>
            <person name="Kuo A."/>
            <person name="Kohler A."/>
            <person name="Nagy L.G."/>
            <person name="Floudas D."/>
            <person name="Copeland A."/>
            <person name="Barry K.W."/>
            <person name="Cichocki N."/>
            <person name="Veneault-Fourrey C."/>
            <person name="LaButti K."/>
            <person name="Lindquist E.A."/>
            <person name="Lipzen A."/>
            <person name="Lundell T."/>
            <person name="Morin E."/>
            <person name="Murat C."/>
            <person name="Sun H."/>
            <person name="Tunlid A."/>
            <person name="Henrissat B."/>
            <person name="Grigoriev I.V."/>
            <person name="Hibbett D.S."/>
            <person name="Martin F."/>
            <person name="Nordberg H.P."/>
            <person name="Cantor M.N."/>
            <person name="Hua S.X."/>
        </authorList>
    </citation>
    <scope>NUCLEOTIDE SEQUENCE [LARGE SCALE GENOMIC DNA]</scope>
    <source>
        <strain evidence="2 3">LaAM-08-1</strain>
    </source>
</reference>
<organism evidence="2 3">
    <name type="scientific">Laccaria amethystina LaAM-08-1</name>
    <dbReference type="NCBI Taxonomy" id="1095629"/>
    <lineage>
        <taxon>Eukaryota</taxon>
        <taxon>Fungi</taxon>
        <taxon>Dikarya</taxon>
        <taxon>Basidiomycota</taxon>
        <taxon>Agaricomycotina</taxon>
        <taxon>Agaricomycetes</taxon>
        <taxon>Agaricomycetidae</taxon>
        <taxon>Agaricales</taxon>
        <taxon>Agaricineae</taxon>
        <taxon>Hydnangiaceae</taxon>
        <taxon>Laccaria</taxon>
    </lineage>
</organism>